<dbReference type="Proteomes" id="UP000325030">
    <property type="component" value="Chromosome"/>
</dbReference>
<evidence type="ECO:0000313" key="2">
    <source>
        <dbReference type="Proteomes" id="UP000325030"/>
    </source>
</evidence>
<proteinExistence type="predicted"/>
<reference evidence="2" key="1">
    <citation type="submission" date="2018-09" db="EMBL/GenBank/DDBJ databases">
        <title>Complete Genome Sequencing of Sulfolobus sp. JCM 16834.</title>
        <authorList>
            <person name="Kato S."/>
            <person name="Itoh T."/>
            <person name="Ohkuma M."/>
        </authorList>
    </citation>
    <scope>NUCLEOTIDE SEQUENCE [LARGE SCALE GENOMIC DNA]</scope>
    <source>
        <strain evidence="2">IC-007</strain>
    </source>
</reference>
<dbReference type="Pfam" id="PF13412">
    <property type="entry name" value="HTH_24"/>
    <property type="match status" value="1"/>
</dbReference>
<name>A0A510E048_9CREN</name>
<dbReference type="InterPro" id="IPR036390">
    <property type="entry name" value="WH_DNA-bd_sf"/>
</dbReference>
<dbReference type="GeneID" id="41716858"/>
<organism evidence="1 2">
    <name type="scientific">Sulfuracidifex tepidarius</name>
    <dbReference type="NCBI Taxonomy" id="1294262"/>
    <lineage>
        <taxon>Archaea</taxon>
        <taxon>Thermoproteota</taxon>
        <taxon>Thermoprotei</taxon>
        <taxon>Sulfolobales</taxon>
        <taxon>Sulfolobaceae</taxon>
        <taxon>Sulfuracidifex</taxon>
    </lineage>
</organism>
<sequence>MTNYNLDPKSTELEVLEYLSVKGRDRAANISRATGLNNKTVWQSLQRLTETGMVVKDEFDVYSITESGKEAVAQLKSDKKMKMRYLAAKIARHVDEIDEDEIDTLEKLEKEIRKET</sequence>
<dbReference type="InterPro" id="IPR036388">
    <property type="entry name" value="WH-like_DNA-bd_sf"/>
</dbReference>
<dbReference type="EMBL" id="AP018930">
    <property type="protein sequence ID" value="BBG25865.1"/>
    <property type="molecule type" value="Genomic_DNA"/>
</dbReference>
<accession>A0A510E048</accession>
<dbReference type="AlphaFoldDB" id="A0A510E048"/>
<dbReference type="RefSeq" id="WP_149564613.1">
    <property type="nucleotide sequence ID" value="NZ_AP018930.1"/>
</dbReference>
<evidence type="ECO:0000313" key="1">
    <source>
        <dbReference type="EMBL" id="BBG25865.1"/>
    </source>
</evidence>
<protein>
    <submittedName>
        <fullName evidence="1">Uncharacterized protein</fullName>
    </submittedName>
</protein>
<gene>
    <name evidence="1" type="ORF">IC007_0370</name>
</gene>
<dbReference type="SUPFAM" id="SSF46785">
    <property type="entry name" value="Winged helix' DNA-binding domain"/>
    <property type="match status" value="1"/>
</dbReference>
<dbReference type="Gene3D" id="1.10.10.10">
    <property type="entry name" value="Winged helix-like DNA-binding domain superfamily/Winged helix DNA-binding domain"/>
    <property type="match status" value="1"/>
</dbReference>